<keyword evidence="1" id="KW-0378">Hydrolase</keyword>
<dbReference type="FunFam" id="3.60.40.10:FF:000058">
    <property type="entry name" value="Stage II sporulation protein E"/>
    <property type="match status" value="1"/>
</dbReference>
<accession>A0A1E7JTD1</accession>
<reference evidence="4 5" key="1">
    <citation type="journal article" date="2016" name="Front. Microbiol.">
        <title>Comparative Genomics Analysis of Streptomyces Species Reveals Their Adaptation to the Marine Environment and Their Diversity at the Genomic Level.</title>
        <authorList>
            <person name="Tian X."/>
            <person name="Zhang Z."/>
            <person name="Yang T."/>
            <person name="Chen M."/>
            <person name="Li J."/>
            <person name="Chen F."/>
            <person name="Yang J."/>
            <person name="Li W."/>
            <person name="Zhang B."/>
            <person name="Zhang Z."/>
            <person name="Wu J."/>
            <person name="Zhang C."/>
            <person name="Long L."/>
            <person name="Xiao J."/>
        </authorList>
    </citation>
    <scope>NUCLEOTIDE SEQUENCE [LARGE SCALE GENOMIC DNA]</scope>
    <source>
        <strain evidence="4 5">SCSIO 10390</strain>
    </source>
</reference>
<dbReference type="Pfam" id="PF07228">
    <property type="entry name" value="SpoIIE"/>
    <property type="match status" value="1"/>
</dbReference>
<dbReference type="AlphaFoldDB" id="A0A1E7JTD1"/>
<dbReference type="PATRIC" id="fig|933944.5.peg.5060"/>
<dbReference type="SUPFAM" id="SSF81606">
    <property type="entry name" value="PP2C-like"/>
    <property type="match status" value="1"/>
</dbReference>
<evidence type="ECO:0000313" key="4">
    <source>
        <dbReference type="EMBL" id="OEU92142.1"/>
    </source>
</evidence>
<dbReference type="Gene3D" id="3.60.40.10">
    <property type="entry name" value="PPM-type phosphatase domain"/>
    <property type="match status" value="1"/>
</dbReference>
<evidence type="ECO:0000256" key="1">
    <source>
        <dbReference type="ARBA" id="ARBA00022801"/>
    </source>
</evidence>
<dbReference type="InterPro" id="IPR052016">
    <property type="entry name" value="Bact_Sigma-Reg"/>
</dbReference>
<dbReference type="STRING" id="933944.AN215_06975"/>
<dbReference type="RefSeq" id="WP_070009633.1">
    <property type="nucleotide sequence ID" value="NZ_LJGS01000037.1"/>
</dbReference>
<organism evidence="4 5">
    <name type="scientific">Streptomyces abyssalis</name>
    <dbReference type="NCBI Taxonomy" id="933944"/>
    <lineage>
        <taxon>Bacteria</taxon>
        <taxon>Bacillati</taxon>
        <taxon>Actinomycetota</taxon>
        <taxon>Actinomycetes</taxon>
        <taxon>Kitasatosporales</taxon>
        <taxon>Streptomycetaceae</taxon>
        <taxon>Streptomyces</taxon>
    </lineage>
</organism>
<dbReference type="InterPro" id="IPR036457">
    <property type="entry name" value="PPM-type-like_dom_sf"/>
</dbReference>
<protein>
    <submittedName>
        <fullName evidence="4">Protein phosphatase</fullName>
    </submittedName>
</protein>
<dbReference type="OrthoDB" id="311904at2"/>
<dbReference type="SMART" id="SM00331">
    <property type="entry name" value="PP2C_SIG"/>
    <property type="match status" value="1"/>
</dbReference>
<dbReference type="InterPro" id="IPR001932">
    <property type="entry name" value="PPM-type_phosphatase-like_dom"/>
</dbReference>
<feature type="transmembrane region" description="Helical" evidence="2">
    <location>
        <begin position="17"/>
        <end position="38"/>
    </location>
</feature>
<proteinExistence type="predicted"/>
<comment type="caution">
    <text evidence="4">The sequence shown here is derived from an EMBL/GenBank/DDBJ whole genome shotgun (WGS) entry which is preliminary data.</text>
</comment>
<feature type="domain" description="PPM-type phosphatase" evidence="3">
    <location>
        <begin position="143"/>
        <end position="365"/>
    </location>
</feature>
<feature type="transmembrane region" description="Helical" evidence="2">
    <location>
        <begin position="45"/>
        <end position="72"/>
    </location>
</feature>
<name>A0A1E7JTD1_9ACTN</name>
<dbReference type="GO" id="GO:0016791">
    <property type="term" value="F:phosphatase activity"/>
    <property type="evidence" value="ECO:0007669"/>
    <property type="project" value="TreeGrafter"/>
</dbReference>
<dbReference type="Proteomes" id="UP000176087">
    <property type="component" value="Unassembled WGS sequence"/>
</dbReference>
<feature type="transmembrane region" description="Helical" evidence="2">
    <location>
        <begin position="92"/>
        <end position="110"/>
    </location>
</feature>
<keyword evidence="2" id="KW-1133">Transmembrane helix</keyword>
<keyword evidence="5" id="KW-1185">Reference proteome</keyword>
<keyword evidence="2" id="KW-0812">Transmembrane</keyword>
<dbReference type="EMBL" id="LJGT01000037">
    <property type="protein sequence ID" value="OEU92142.1"/>
    <property type="molecule type" value="Genomic_DNA"/>
</dbReference>
<evidence type="ECO:0000256" key="2">
    <source>
        <dbReference type="SAM" id="Phobius"/>
    </source>
</evidence>
<evidence type="ECO:0000259" key="3">
    <source>
        <dbReference type="SMART" id="SM00331"/>
    </source>
</evidence>
<sequence>MSQRFADLRRSVRGNHWMLTVPVAFLVIVAVADVIAPAHIHLGPLLVAAPAITASFAGPWATGMIAVLAVVAQSVIGVLRDRDEIFSANHQAQIAALVLVGASLVGYCIVRERRSRELSKVRQVAETAQQLALRPLPERIGPLRIASLYVAAEAEARIGGDLYAAARTSSSTRLIIGDVRGKGMSAVGDATLLLGAFRAAVRHREGMAETAALLDESVTWNLADPVGAEPSQETFITASLLDIPDEDSRCDMVVCGHPPPLLLRKGGVMTLEPDRPAPPLGLGGMITADYHVDGFELEAGDLLLLYTDGITEARDSSGRFYPLAERITEWSVSGPDALLQRLRRDLRHHVGGPLDDDAAVIAIERLP</sequence>
<dbReference type="PANTHER" id="PTHR43156:SF2">
    <property type="entry name" value="STAGE II SPORULATION PROTEIN E"/>
    <property type="match status" value="1"/>
</dbReference>
<dbReference type="PANTHER" id="PTHR43156">
    <property type="entry name" value="STAGE II SPORULATION PROTEIN E-RELATED"/>
    <property type="match status" value="1"/>
</dbReference>
<keyword evidence="2" id="KW-0472">Membrane</keyword>
<gene>
    <name evidence="4" type="ORF">AN215_06975</name>
</gene>
<evidence type="ECO:0000313" key="5">
    <source>
        <dbReference type="Proteomes" id="UP000176087"/>
    </source>
</evidence>